<evidence type="ECO:0000259" key="2">
    <source>
        <dbReference type="Pfam" id="PF10551"/>
    </source>
</evidence>
<keyword evidence="4" id="KW-1185">Reference proteome</keyword>
<dbReference type="PANTHER" id="PTHR31973:SF187">
    <property type="entry name" value="MUTATOR TRANSPOSASE MUDRA PROTEIN"/>
    <property type="match status" value="1"/>
</dbReference>
<evidence type="ECO:0000256" key="1">
    <source>
        <dbReference type="SAM" id="MobiDB-lite"/>
    </source>
</evidence>
<dbReference type="PANTHER" id="PTHR31973">
    <property type="entry name" value="POLYPROTEIN, PUTATIVE-RELATED"/>
    <property type="match status" value="1"/>
</dbReference>
<feature type="compositionally biased region" description="Polar residues" evidence="1">
    <location>
        <begin position="577"/>
        <end position="595"/>
    </location>
</feature>
<dbReference type="Proteomes" id="UP001327560">
    <property type="component" value="Chromosome 1"/>
</dbReference>
<feature type="region of interest" description="Disordered" evidence="1">
    <location>
        <begin position="386"/>
        <end position="504"/>
    </location>
</feature>
<evidence type="ECO:0000313" key="4">
    <source>
        <dbReference type="Proteomes" id="UP001327560"/>
    </source>
</evidence>
<feature type="domain" description="MULE transposase" evidence="2">
    <location>
        <begin position="241"/>
        <end position="320"/>
    </location>
</feature>
<dbReference type="AlphaFoldDB" id="A0AAQ3Q021"/>
<protein>
    <recommendedName>
        <fullName evidence="2">MULE transposase domain-containing protein</fullName>
    </recommendedName>
</protein>
<feature type="region of interest" description="Disordered" evidence="1">
    <location>
        <begin position="560"/>
        <end position="595"/>
    </location>
</feature>
<accession>A0AAQ3Q021</accession>
<name>A0AAQ3Q021_9LILI</name>
<sequence length="595" mass="68143">MKLFSSKKESSMRDNNNKVWKKKKKQEVLMRILPLLILVKMSVQGARERRREFTSIIKNIRSVHDYTIIGGFNIKWRMSGKDRCVTVCIEGCKWTIKASMTRKNEALNVKEYTKEHTCTRPSRNRQASYQWLARHYLERFRQNTNWGVLDMLLDLDKDYDIRVSSDTCYKERKQAQKIILGTLEEQYNLVPSYMVELKRINMNSFFDLQVERGPNLEAIFKRFYVGFEALRSGFLRGCRLVISLDGCFLKTQIGGQLLSDIGRDGNNQMFSIAWAVVEGENQDSWTWFLERLALDLRITNGFEMTVISDQQKRVVKSTTEADFRGALDEMRAMSPEAVEAFTQIEVQKFCRGDTNYMQRIALKREKILSWTDELCPRIKKKLEKNKLDSRGFTSTPGRPKKVRKKDKSEKDPNPKKGGTKKRGKPRKDTIIPPQKINSTELDKPVSQGNEATAERSKIPIRKWNAASAPPTQAPSAPPTQAPSHQSQGTFSASPRKKGAIIKKKVPYEQLVHKERAKATQGYEALTNTETVNVYVRMPGEQLRTTYIGAHGAQFTTVINQHQSQSTSIADKPDQHQQEAANLGTQQSSTNTNKGK</sequence>
<proteinExistence type="predicted"/>
<feature type="compositionally biased region" description="Basic and acidic residues" evidence="1">
    <location>
        <begin position="1"/>
        <end position="16"/>
    </location>
</feature>
<gene>
    <name evidence="3" type="ORF">Cni_G02353</name>
</gene>
<feature type="compositionally biased region" description="Pro residues" evidence="1">
    <location>
        <begin position="471"/>
        <end position="480"/>
    </location>
</feature>
<feature type="region of interest" description="Disordered" evidence="1">
    <location>
        <begin position="1"/>
        <end position="20"/>
    </location>
</feature>
<dbReference type="InterPro" id="IPR018289">
    <property type="entry name" value="MULE_transposase_dom"/>
</dbReference>
<evidence type="ECO:0000313" key="3">
    <source>
        <dbReference type="EMBL" id="WOK93653.1"/>
    </source>
</evidence>
<dbReference type="EMBL" id="CP136890">
    <property type="protein sequence ID" value="WOK93653.1"/>
    <property type="molecule type" value="Genomic_DNA"/>
</dbReference>
<dbReference type="Pfam" id="PF10551">
    <property type="entry name" value="MULE"/>
    <property type="match status" value="1"/>
</dbReference>
<feature type="compositionally biased region" description="Basic residues" evidence="1">
    <location>
        <begin position="494"/>
        <end position="504"/>
    </location>
</feature>
<reference evidence="3 4" key="1">
    <citation type="submission" date="2023-10" db="EMBL/GenBank/DDBJ databases">
        <title>Chromosome-scale genome assembly provides insights into flower coloration mechanisms of Canna indica.</title>
        <authorList>
            <person name="Li C."/>
        </authorList>
    </citation>
    <scope>NUCLEOTIDE SEQUENCE [LARGE SCALE GENOMIC DNA]</scope>
    <source>
        <tissue evidence="3">Flower</tissue>
    </source>
</reference>
<organism evidence="3 4">
    <name type="scientific">Canna indica</name>
    <name type="common">Indian-shot</name>
    <dbReference type="NCBI Taxonomy" id="4628"/>
    <lineage>
        <taxon>Eukaryota</taxon>
        <taxon>Viridiplantae</taxon>
        <taxon>Streptophyta</taxon>
        <taxon>Embryophyta</taxon>
        <taxon>Tracheophyta</taxon>
        <taxon>Spermatophyta</taxon>
        <taxon>Magnoliopsida</taxon>
        <taxon>Liliopsida</taxon>
        <taxon>Zingiberales</taxon>
        <taxon>Cannaceae</taxon>
        <taxon>Canna</taxon>
    </lineage>
</organism>